<dbReference type="KEGG" id="kim:G3T16_07475"/>
<evidence type="ECO:0000313" key="4">
    <source>
        <dbReference type="Proteomes" id="UP000477680"/>
    </source>
</evidence>
<feature type="transmembrane region" description="Helical" evidence="1">
    <location>
        <begin position="208"/>
        <end position="229"/>
    </location>
</feature>
<dbReference type="InterPro" id="IPR050879">
    <property type="entry name" value="Acyltransferase_3"/>
</dbReference>
<keyword evidence="3" id="KW-0808">Transferase</keyword>
<keyword evidence="3" id="KW-0012">Acyltransferase</keyword>
<feature type="transmembrane region" description="Helical" evidence="1">
    <location>
        <begin position="174"/>
        <end position="196"/>
    </location>
</feature>
<accession>A0A6C0U2S2</accession>
<name>A0A6C0U2S2_9GAMM</name>
<dbReference type="PANTHER" id="PTHR23028:SF53">
    <property type="entry name" value="ACYL_TRANSF_3 DOMAIN-CONTAINING PROTEIN"/>
    <property type="match status" value="1"/>
</dbReference>
<dbReference type="PANTHER" id="PTHR23028">
    <property type="entry name" value="ACETYLTRANSFERASE"/>
    <property type="match status" value="1"/>
</dbReference>
<feature type="transmembrane region" description="Helical" evidence="1">
    <location>
        <begin position="275"/>
        <end position="296"/>
    </location>
</feature>
<feature type="domain" description="Acyltransferase 3" evidence="2">
    <location>
        <begin position="1"/>
        <end position="321"/>
    </location>
</feature>
<keyword evidence="1" id="KW-0812">Transmembrane</keyword>
<dbReference type="InterPro" id="IPR002656">
    <property type="entry name" value="Acyl_transf_3_dom"/>
</dbReference>
<dbReference type="Pfam" id="PF01757">
    <property type="entry name" value="Acyl_transf_3"/>
    <property type="match status" value="1"/>
</dbReference>
<evidence type="ECO:0000256" key="1">
    <source>
        <dbReference type="SAM" id="Phobius"/>
    </source>
</evidence>
<reference evidence="3 4" key="1">
    <citation type="submission" date="2020-02" db="EMBL/GenBank/DDBJ databases">
        <title>Genome sequencing for Kineobactrum sp. M2.</title>
        <authorList>
            <person name="Park S.-J."/>
        </authorList>
    </citation>
    <scope>NUCLEOTIDE SEQUENCE [LARGE SCALE GENOMIC DNA]</scope>
    <source>
        <strain evidence="3 4">M2</strain>
    </source>
</reference>
<feature type="transmembrane region" description="Helical" evidence="1">
    <location>
        <begin position="16"/>
        <end position="37"/>
    </location>
</feature>
<feature type="transmembrane region" description="Helical" evidence="1">
    <location>
        <begin position="58"/>
        <end position="77"/>
    </location>
</feature>
<evidence type="ECO:0000313" key="3">
    <source>
        <dbReference type="EMBL" id="QIB65267.1"/>
    </source>
</evidence>
<keyword evidence="1" id="KW-1133">Transmembrane helix</keyword>
<dbReference type="EMBL" id="CP048711">
    <property type="protein sequence ID" value="QIB65267.1"/>
    <property type="molecule type" value="Genomic_DNA"/>
</dbReference>
<dbReference type="GO" id="GO:0016747">
    <property type="term" value="F:acyltransferase activity, transferring groups other than amino-acyl groups"/>
    <property type="evidence" value="ECO:0007669"/>
    <property type="project" value="InterPro"/>
</dbReference>
<dbReference type="Proteomes" id="UP000477680">
    <property type="component" value="Chromosome"/>
</dbReference>
<feature type="transmembrane region" description="Helical" evidence="1">
    <location>
        <begin position="235"/>
        <end position="254"/>
    </location>
</feature>
<proteinExistence type="predicted"/>
<protein>
    <submittedName>
        <fullName evidence="3">Acyltransferase</fullName>
    </submittedName>
</protein>
<keyword evidence="1" id="KW-0472">Membrane</keyword>
<gene>
    <name evidence="3" type="ORF">G3T16_07475</name>
</gene>
<evidence type="ECO:0000259" key="2">
    <source>
        <dbReference type="Pfam" id="PF01757"/>
    </source>
</evidence>
<dbReference type="GO" id="GO:0016020">
    <property type="term" value="C:membrane"/>
    <property type="evidence" value="ECO:0007669"/>
    <property type="project" value="TreeGrafter"/>
</dbReference>
<sequence length="632" mass="69892">MLAVVLFHLDVPGFDGGYVGVDVFFVISGFLITAIIERKLRNGDFSLRDFYFRRLRRLLPPVIATVAVTCAAAAVVLSPADMMAFGRSAVAALFSLSNIVFFMEAGYWDTASELKPLLHTWSLGLEEQFYLFWPALLIGLLAIDHRLRFGWSLLGIFLVGLGLCIWYTSVDSAAAFYLLPFRIFQFAAGALVIVIARSSLARPWLQRGLVRHGLAGLGLGLVCSSVLLFDDTTHFPGIAVLVPTLGAAMLLLSGSHAAQGANPVQLVLEHPISLWLGRVSYSMYLVHWPLIVLYRHQFGFELAPVDQLLLAGATLLSTALLHYGIERRFYRRVAATGTADRRRTGSRFALGVLVISGSVAAAPLTAWLGDGWSWRFPDLKLTPAQIEQGMNARYDLIHSACTILEVGQGGDCADERPLQILVLGNSHEPDGYNFLMAGYGADPDINLIRFGTTNHCDQLEFENGVPSSGSADCDRRLQRLFDPAFAARLDGIFYAANKPFSRNKQIFVDMLAHLKQTNPALRLITLGGYINTNRECASLTNEAHSTAACALPENVRYFEAAPEQEPLYAEIMALTDHYVDRVGLLCQERKLQTCLTQTSDGVPMFYDRHHHSLEFAQMTGRLYALKHPHLLR</sequence>
<dbReference type="GO" id="GO:0009103">
    <property type="term" value="P:lipopolysaccharide biosynthetic process"/>
    <property type="evidence" value="ECO:0007669"/>
    <property type="project" value="TreeGrafter"/>
</dbReference>
<feature type="transmembrane region" description="Helical" evidence="1">
    <location>
        <begin position="149"/>
        <end position="168"/>
    </location>
</feature>
<feature type="transmembrane region" description="Helical" evidence="1">
    <location>
        <begin position="308"/>
        <end position="325"/>
    </location>
</feature>
<feature type="transmembrane region" description="Helical" evidence="1">
    <location>
        <begin position="346"/>
        <end position="368"/>
    </location>
</feature>
<dbReference type="AlphaFoldDB" id="A0A6C0U2S2"/>
<organism evidence="3 4">
    <name type="scientific">Kineobactrum salinum</name>
    <dbReference type="NCBI Taxonomy" id="2708301"/>
    <lineage>
        <taxon>Bacteria</taxon>
        <taxon>Pseudomonadati</taxon>
        <taxon>Pseudomonadota</taxon>
        <taxon>Gammaproteobacteria</taxon>
        <taxon>Cellvibrionales</taxon>
        <taxon>Halieaceae</taxon>
        <taxon>Kineobactrum</taxon>
    </lineage>
</organism>
<keyword evidence="4" id="KW-1185">Reference proteome</keyword>